<sequence>MIKYDVYQETYSGLYYLLPIEGAINERRILLTAVGLMRSSYRAGDVITSPAFVLVARNCVPKRSLCSL</sequence>
<evidence type="ECO:0000313" key="1">
    <source>
        <dbReference type="EMBL" id="APZ82719.1"/>
    </source>
</evidence>
<protein>
    <submittedName>
        <fullName evidence="1">Uncharacterized protein</fullName>
    </submittedName>
</protein>
<organism evidence="1 2">
    <name type="scientific">Klebsiella phage vB_KpnP_KpV74</name>
    <name type="common">Bacteriophage vB_KpnP_KpV74</name>
    <dbReference type="NCBI Taxonomy" id="1933773"/>
    <lineage>
        <taxon>Viruses</taxon>
        <taxon>Duplodnaviria</taxon>
        <taxon>Heunggongvirae</taxon>
        <taxon>Uroviricota</taxon>
        <taxon>Caudoviricetes</taxon>
        <taxon>Autographivirales</taxon>
        <taxon>Autoscriptoviridae</taxon>
        <taxon>Slopekvirinae</taxon>
        <taxon>Drulisvirus</taxon>
        <taxon>Drulisvirus KpV74</taxon>
    </lineage>
</organism>
<dbReference type="EMBL" id="KY385423">
    <property type="protein sequence ID" value="APZ82719.1"/>
    <property type="molecule type" value="Genomic_DNA"/>
</dbReference>
<reference evidence="1" key="1">
    <citation type="submission" date="2016-12" db="EMBL/GenBank/DDBJ databases">
        <title>Complete genome sequence of Klebsiella pneumoniae bacteriophage vB_KpnP_KpV74.</title>
        <authorList>
            <person name="Komisarova E.V."/>
            <person name="Krasilnikova V.M."/>
            <person name="Kislichkina A.A."/>
            <person name="Volozhantsev N.V."/>
        </authorList>
    </citation>
    <scope>NUCLEOTIDE SEQUENCE [LARGE SCALE GENOMIC DNA]</scope>
</reference>
<proteinExistence type="predicted"/>
<keyword evidence="2" id="KW-1185">Reference proteome</keyword>
<gene>
    <name evidence="1" type="ORF">kpv74_07</name>
</gene>
<dbReference type="Proteomes" id="UP000226096">
    <property type="component" value="Segment"/>
</dbReference>
<name>A0A1P8VW31_BPK74</name>
<organismHost>
    <name type="scientific">Klebsiella pneumoniae</name>
    <dbReference type="NCBI Taxonomy" id="573"/>
</organismHost>
<evidence type="ECO:0000313" key="2">
    <source>
        <dbReference type="Proteomes" id="UP000226096"/>
    </source>
</evidence>
<accession>A0A1P8VW31</accession>